<dbReference type="InterPro" id="IPR010359">
    <property type="entry name" value="IrrE_HExxH"/>
</dbReference>
<dbReference type="OrthoDB" id="9794834at2"/>
<comment type="similarity">
    <text evidence="1">Belongs to the short-chain fatty acyl-CoA assimilation regulator (ScfR) family.</text>
</comment>
<evidence type="ECO:0000256" key="1">
    <source>
        <dbReference type="ARBA" id="ARBA00007227"/>
    </source>
</evidence>
<protein>
    <submittedName>
        <fullName evidence="3">Transcriptional regulator</fullName>
    </submittedName>
</protein>
<dbReference type="PROSITE" id="PS50943">
    <property type="entry name" value="HTH_CROC1"/>
    <property type="match status" value="1"/>
</dbReference>
<dbReference type="SUPFAM" id="SSF47413">
    <property type="entry name" value="lambda repressor-like DNA-binding domains"/>
    <property type="match status" value="1"/>
</dbReference>
<dbReference type="PANTHER" id="PTHR43236">
    <property type="entry name" value="ANTITOXIN HIGA1"/>
    <property type="match status" value="1"/>
</dbReference>
<dbReference type="EMBL" id="CP032096">
    <property type="protein sequence ID" value="QBZ82373.1"/>
    <property type="molecule type" value="Genomic_DNA"/>
</dbReference>
<dbReference type="CDD" id="cd00093">
    <property type="entry name" value="HTH_XRE"/>
    <property type="match status" value="1"/>
</dbReference>
<dbReference type="GO" id="GO:0003677">
    <property type="term" value="F:DNA binding"/>
    <property type="evidence" value="ECO:0007669"/>
    <property type="project" value="InterPro"/>
</dbReference>
<accession>A0A4P7NXA7</accession>
<dbReference type="RefSeq" id="WP_135795086.1">
    <property type="nucleotide sequence ID" value="NZ_CP032096.1"/>
</dbReference>
<name>A0A4P7NXA7_9GAMM</name>
<gene>
    <name evidence="3" type="ORF">GHNINEIG_00403</name>
</gene>
<evidence type="ECO:0000259" key="2">
    <source>
        <dbReference type="PROSITE" id="PS50943"/>
    </source>
</evidence>
<keyword evidence="4" id="KW-1185">Reference proteome</keyword>
<proteinExistence type="inferred from homology"/>
<dbReference type="SMART" id="SM00530">
    <property type="entry name" value="HTH_XRE"/>
    <property type="match status" value="1"/>
</dbReference>
<dbReference type="InterPro" id="IPR001387">
    <property type="entry name" value="Cro/C1-type_HTH"/>
</dbReference>
<dbReference type="Gene3D" id="1.10.10.2910">
    <property type="match status" value="1"/>
</dbReference>
<evidence type="ECO:0000313" key="3">
    <source>
        <dbReference type="EMBL" id="QBZ82373.1"/>
    </source>
</evidence>
<dbReference type="AlphaFoldDB" id="A0A4P7NXA7"/>
<dbReference type="InterPro" id="IPR052345">
    <property type="entry name" value="Rad_response_metalloprotease"/>
</dbReference>
<organism evidence="3 4">
    <name type="scientific">Hydrogenovibrio crunogenus</name>
    <dbReference type="NCBI Taxonomy" id="39765"/>
    <lineage>
        <taxon>Bacteria</taxon>
        <taxon>Pseudomonadati</taxon>
        <taxon>Pseudomonadota</taxon>
        <taxon>Gammaproteobacteria</taxon>
        <taxon>Thiotrichales</taxon>
        <taxon>Piscirickettsiaceae</taxon>
        <taxon>Hydrogenovibrio</taxon>
    </lineage>
</organism>
<reference evidence="3 4" key="1">
    <citation type="submission" date="2018-08" db="EMBL/GenBank/DDBJ databases">
        <title>Horizontal acquisition of hydrogen conversion ability and other habitat adaptations in Hydrogenovibrio crunogenus strains.</title>
        <authorList>
            <person name="Gonnella G."/>
            <person name="Adam N."/>
            <person name="Perner M."/>
        </authorList>
    </citation>
    <scope>NUCLEOTIDE SEQUENCE [LARGE SCALE GENOMIC DNA]</scope>
    <source>
        <strain evidence="3 4">SP-41</strain>
    </source>
</reference>
<dbReference type="Proteomes" id="UP000296201">
    <property type="component" value="Chromosome"/>
</dbReference>
<sequence length="357" mass="40657">MFGERLNRARSASGLSQAALGKATGVSANMIKKYEHNESMPSSSVMIRLSKTLDVRAEYFFRPVKVELKNVEYRKRSSTPKKVLNRIHADVLDQAERWLQLANLWPNFPIKRFNPPASLPDEIFGIEDMEAFSELVRSEWELGLNPIPDLIDLFESKGILVISTDVEIDAKFDGLQAEINGQPVIVISSLWSGDRQRFTLAHELGHILVHERLANNLDEEKVCNRFASSFLLPQKAFVEHFGEKRYDLEARELYLLKHEFGLSMGACLYRAKDLGVIADSLYKKLTISFAKKGWRKREPGEQLPPEKTFLFEQLVYRGLSDGILSESKAAELMSISLMEFHQQRKLEDQGSLSANSH</sequence>
<dbReference type="InterPro" id="IPR010982">
    <property type="entry name" value="Lambda_DNA-bd_dom_sf"/>
</dbReference>
<dbReference type="Pfam" id="PF06114">
    <property type="entry name" value="Peptidase_M78"/>
    <property type="match status" value="1"/>
</dbReference>
<evidence type="ECO:0000313" key="4">
    <source>
        <dbReference type="Proteomes" id="UP000296201"/>
    </source>
</evidence>
<dbReference type="Gene3D" id="1.10.260.40">
    <property type="entry name" value="lambda repressor-like DNA-binding domains"/>
    <property type="match status" value="1"/>
</dbReference>
<dbReference type="Pfam" id="PF01381">
    <property type="entry name" value="HTH_3"/>
    <property type="match status" value="1"/>
</dbReference>
<dbReference type="PANTHER" id="PTHR43236:SF1">
    <property type="entry name" value="BLL7220 PROTEIN"/>
    <property type="match status" value="1"/>
</dbReference>
<feature type="domain" description="HTH cro/C1-type" evidence="2">
    <location>
        <begin position="6"/>
        <end position="60"/>
    </location>
</feature>